<organism evidence="10 11">
    <name type="scientific">Bacillus thermozeamaize</name>
    <dbReference type="NCBI Taxonomy" id="230954"/>
    <lineage>
        <taxon>Bacteria</taxon>
        <taxon>Bacillati</taxon>
        <taxon>Bacillota</taxon>
        <taxon>Bacilli</taxon>
        <taxon>Bacillales</taxon>
        <taxon>Bacillaceae</taxon>
        <taxon>Bacillus</taxon>
    </lineage>
</organism>
<feature type="transmembrane region" description="Helical" evidence="8">
    <location>
        <begin position="51"/>
        <end position="70"/>
    </location>
</feature>
<dbReference type="InterPro" id="IPR045062">
    <property type="entry name" value="Cyt_c_biogenesis_CcsA/CcmC"/>
</dbReference>
<dbReference type="PANTHER" id="PTHR30071">
    <property type="entry name" value="HEME EXPORTER PROTEIN C"/>
    <property type="match status" value="1"/>
</dbReference>
<dbReference type="InterPro" id="IPR003557">
    <property type="entry name" value="Cyt_c_biogenesis_CcmC"/>
</dbReference>
<dbReference type="GO" id="GO:0017004">
    <property type="term" value="P:cytochrome complex assembly"/>
    <property type="evidence" value="ECO:0007669"/>
    <property type="project" value="UniProtKB-KW"/>
</dbReference>
<dbReference type="GO" id="GO:0005886">
    <property type="term" value="C:plasma membrane"/>
    <property type="evidence" value="ECO:0007669"/>
    <property type="project" value="TreeGrafter"/>
</dbReference>
<sequence>MNNRLLLWQRVLGWLALLMVAADVYFVFFYAPTEKYMGDVQRLMYYHVATAWNAYLAFGLVLIFSILYLWRREERFDHWAASAAEVGVLFTTLVLITGPLWARPVWNAWWKWDDPRLTATLILWLVYIAYLILRASIEGQRGRRIAAVFGIIGFVDVPIVHFSVQWWSSFHPQVISSQGVNMTGEMVVTLVFTSLAFMVLFFFLLLARVNLEKSATAAARLEERLYSAD</sequence>
<feature type="transmembrane region" description="Helical" evidence="8">
    <location>
        <begin position="82"/>
        <end position="102"/>
    </location>
</feature>
<evidence type="ECO:0000256" key="5">
    <source>
        <dbReference type="ARBA" id="ARBA00022748"/>
    </source>
</evidence>
<dbReference type="AlphaFoldDB" id="A0A1Y3PLB0"/>
<evidence type="ECO:0000256" key="1">
    <source>
        <dbReference type="ARBA" id="ARBA00004141"/>
    </source>
</evidence>
<dbReference type="InterPro" id="IPR002541">
    <property type="entry name" value="Cyt_c_assembly"/>
</dbReference>
<dbReference type="GO" id="GO:0020037">
    <property type="term" value="F:heme binding"/>
    <property type="evidence" value="ECO:0007669"/>
    <property type="project" value="InterPro"/>
</dbReference>
<evidence type="ECO:0000256" key="3">
    <source>
        <dbReference type="ARBA" id="ARBA00016463"/>
    </source>
</evidence>
<dbReference type="Pfam" id="PF01578">
    <property type="entry name" value="Cytochrom_C_asm"/>
    <property type="match status" value="1"/>
</dbReference>
<feature type="domain" description="Cytochrome c assembly protein" evidence="9">
    <location>
        <begin position="10"/>
        <end position="169"/>
    </location>
</feature>
<dbReference type="PRINTS" id="PR01386">
    <property type="entry name" value="CCMCBIOGNSIS"/>
</dbReference>
<evidence type="ECO:0000259" key="9">
    <source>
        <dbReference type="Pfam" id="PF01578"/>
    </source>
</evidence>
<name>A0A1Y3PLB0_9BACI</name>
<dbReference type="Proteomes" id="UP000196475">
    <property type="component" value="Unassembled WGS sequence"/>
</dbReference>
<evidence type="ECO:0000313" key="11">
    <source>
        <dbReference type="Proteomes" id="UP000196475"/>
    </source>
</evidence>
<evidence type="ECO:0000313" key="10">
    <source>
        <dbReference type="EMBL" id="OUM85898.1"/>
    </source>
</evidence>
<proteinExistence type="inferred from homology"/>
<evidence type="ECO:0000256" key="2">
    <source>
        <dbReference type="ARBA" id="ARBA00005840"/>
    </source>
</evidence>
<feature type="transmembrane region" description="Helical" evidence="8">
    <location>
        <begin position="187"/>
        <end position="207"/>
    </location>
</feature>
<protein>
    <recommendedName>
        <fullName evidence="3">Heme exporter protein C</fullName>
    </recommendedName>
</protein>
<evidence type="ECO:0000256" key="7">
    <source>
        <dbReference type="ARBA" id="ARBA00023136"/>
    </source>
</evidence>
<comment type="similarity">
    <text evidence="2">Belongs to the CcmC/CycZ/HelC family.</text>
</comment>
<keyword evidence="4 8" id="KW-0812">Transmembrane</keyword>
<keyword evidence="5" id="KW-0201">Cytochrome c-type biogenesis</keyword>
<gene>
    <name evidence="10" type="ORF">BAA01_15000</name>
</gene>
<accession>A0A1Y3PLB0</accession>
<dbReference type="EMBL" id="LZRT01000095">
    <property type="protein sequence ID" value="OUM85898.1"/>
    <property type="molecule type" value="Genomic_DNA"/>
</dbReference>
<keyword evidence="6 8" id="KW-1133">Transmembrane helix</keyword>
<keyword evidence="7 8" id="KW-0472">Membrane</keyword>
<feature type="transmembrane region" description="Helical" evidence="8">
    <location>
        <begin position="12"/>
        <end position="31"/>
    </location>
</feature>
<comment type="caution">
    <text evidence="10">The sequence shown here is derived from an EMBL/GenBank/DDBJ whole genome shotgun (WGS) entry which is preliminary data.</text>
</comment>
<feature type="transmembrane region" description="Helical" evidence="8">
    <location>
        <begin position="145"/>
        <end position="167"/>
    </location>
</feature>
<evidence type="ECO:0000256" key="4">
    <source>
        <dbReference type="ARBA" id="ARBA00022692"/>
    </source>
</evidence>
<dbReference type="PANTHER" id="PTHR30071:SF1">
    <property type="entry name" value="CYTOCHROME B_B6 PROTEIN-RELATED"/>
    <property type="match status" value="1"/>
</dbReference>
<comment type="subcellular location">
    <subcellularLocation>
        <location evidence="1">Membrane</location>
        <topology evidence="1">Multi-pass membrane protein</topology>
    </subcellularLocation>
</comment>
<dbReference type="GO" id="GO:0015232">
    <property type="term" value="F:heme transmembrane transporter activity"/>
    <property type="evidence" value="ECO:0007669"/>
    <property type="project" value="InterPro"/>
</dbReference>
<evidence type="ECO:0000256" key="6">
    <source>
        <dbReference type="ARBA" id="ARBA00022989"/>
    </source>
</evidence>
<feature type="transmembrane region" description="Helical" evidence="8">
    <location>
        <begin position="117"/>
        <end position="133"/>
    </location>
</feature>
<evidence type="ECO:0000256" key="8">
    <source>
        <dbReference type="SAM" id="Phobius"/>
    </source>
</evidence>
<reference evidence="11" key="1">
    <citation type="submission" date="2016-06" db="EMBL/GenBank/DDBJ databases">
        <authorList>
            <person name="Nascimento L."/>
            <person name="Pereira R.V."/>
            <person name="Martins L.F."/>
            <person name="Quaggio R.B."/>
            <person name="Silva A.M."/>
            <person name="Setubal J.C."/>
        </authorList>
    </citation>
    <scope>NUCLEOTIDE SEQUENCE [LARGE SCALE GENOMIC DNA]</scope>
</reference>